<dbReference type="InterPro" id="IPR020449">
    <property type="entry name" value="Tscrpt_reg_AraC-type_HTH"/>
</dbReference>
<feature type="modified residue" description="4-aspartylphosphate" evidence="8">
    <location>
        <position position="73"/>
    </location>
</feature>
<evidence type="ECO:0000256" key="3">
    <source>
        <dbReference type="ARBA" id="ARBA00022553"/>
    </source>
</evidence>
<keyword evidence="12" id="KW-1185">Reference proteome</keyword>
<dbReference type="PRINTS" id="PR00032">
    <property type="entry name" value="HTHARAC"/>
</dbReference>
<dbReference type="Proteomes" id="UP000252415">
    <property type="component" value="Unassembled WGS sequence"/>
</dbReference>
<dbReference type="GO" id="GO:0005737">
    <property type="term" value="C:cytoplasm"/>
    <property type="evidence" value="ECO:0007669"/>
    <property type="project" value="UniProtKB-SubCell"/>
</dbReference>
<keyword evidence="7" id="KW-0804">Transcription</keyword>
<evidence type="ECO:0000256" key="5">
    <source>
        <dbReference type="ARBA" id="ARBA00023015"/>
    </source>
</evidence>
<keyword evidence="3 8" id="KW-0597">Phosphoprotein</keyword>
<dbReference type="GO" id="GO:0000160">
    <property type="term" value="P:phosphorelay signal transduction system"/>
    <property type="evidence" value="ECO:0007669"/>
    <property type="project" value="UniProtKB-KW"/>
</dbReference>
<dbReference type="Pfam" id="PF00072">
    <property type="entry name" value="Response_reg"/>
    <property type="match status" value="1"/>
</dbReference>
<dbReference type="InterPro" id="IPR009057">
    <property type="entry name" value="Homeodomain-like_sf"/>
</dbReference>
<dbReference type="EMBL" id="QPJD01000004">
    <property type="protein sequence ID" value="RCW49549.1"/>
    <property type="molecule type" value="Genomic_DNA"/>
</dbReference>
<dbReference type="OrthoDB" id="9794370at2"/>
<dbReference type="InterPro" id="IPR001789">
    <property type="entry name" value="Sig_transdc_resp-reg_receiver"/>
</dbReference>
<dbReference type="GO" id="GO:0003700">
    <property type="term" value="F:DNA-binding transcription factor activity"/>
    <property type="evidence" value="ECO:0007669"/>
    <property type="project" value="InterPro"/>
</dbReference>
<accession>A0A368W3Q3</accession>
<gene>
    <name evidence="11" type="ORF">DFP97_104207</name>
</gene>
<dbReference type="PANTHER" id="PTHR42713:SF3">
    <property type="entry name" value="TRANSCRIPTIONAL REGULATORY PROTEIN HPTR"/>
    <property type="match status" value="1"/>
</dbReference>
<feature type="domain" description="HTH araC/xylS-type" evidence="9">
    <location>
        <begin position="352"/>
        <end position="449"/>
    </location>
</feature>
<evidence type="ECO:0000256" key="6">
    <source>
        <dbReference type="ARBA" id="ARBA00023125"/>
    </source>
</evidence>
<dbReference type="Pfam" id="PF12833">
    <property type="entry name" value="HTH_18"/>
    <property type="match status" value="1"/>
</dbReference>
<evidence type="ECO:0000259" key="9">
    <source>
        <dbReference type="PROSITE" id="PS01124"/>
    </source>
</evidence>
<proteinExistence type="predicted"/>
<protein>
    <submittedName>
        <fullName evidence="11">Two-component system response regulator YesN</fullName>
    </submittedName>
</protein>
<feature type="domain" description="Response regulatory" evidence="10">
    <location>
        <begin position="22"/>
        <end position="138"/>
    </location>
</feature>
<dbReference type="PROSITE" id="PS01124">
    <property type="entry name" value="HTH_ARAC_FAMILY_2"/>
    <property type="match status" value="1"/>
</dbReference>
<evidence type="ECO:0000313" key="12">
    <source>
        <dbReference type="Proteomes" id="UP000252415"/>
    </source>
</evidence>
<reference evidence="11 12" key="1">
    <citation type="submission" date="2018-07" db="EMBL/GenBank/DDBJ databases">
        <title>Genomic Encyclopedia of Type Strains, Phase III (KMG-III): the genomes of soil and plant-associated and newly described type strains.</title>
        <authorList>
            <person name="Whitman W."/>
        </authorList>
    </citation>
    <scope>NUCLEOTIDE SEQUENCE [LARGE SCALE GENOMIC DNA]</scope>
    <source>
        <strain evidence="11 12">CECT 7506</strain>
    </source>
</reference>
<comment type="subcellular location">
    <subcellularLocation>
        <location evidence="1">Cytoplasm</location>
    </subcellularLocation>
</comment>
<dbReference type="SUPFAM" id="SSF52172">
    <property type="entry name" value="CheY-like"/>
    <property type="match status" value="1"/>
</dbReference>
<evidence type="ECO:0000256" key="1">
    <source>
        <dbReference type="ARBA" id="ARBA00004496"/>
    </source>
</evidence>
<keyword evidence="5" id="KW-0805">Transcription regulation</keyword>
<comment type="caution">
    <text evidence="11">The sequence shown here is derived from an EMBL/GenBank/DDBJ whole genome shotgun (WGS) entry which is preliminary data.</text>
</comment>
<dbReference type="GO" id="GO:0043565">
    <property type="term" value="F:sequence-specific DNA binding"/>
    <property type="evidence" value="ECO:0007669"/>
    <property type="project" value="InterPro"/>
</dbReference>
<keyword evidence="6" id="KW-0238">DNA-binding</keyword>
<dbReference type="InterPro" id="IPR051552">
    <property type="entry name" value="HptR"/>
</dbReference>
<dbReference type="InterPro" id="IPR011006">
    <property type="entry name" value="CheY-like_superfamily"/>
</dbReference>
<dbReference type="AlphaFoldDB" id="A0A368W3Q3"/>
<name>A0A368W3Q3_9BACL</name>
<evidence type="ECO:0000256" key="8">
    <source>
        <dbReference type="PROSITE-ProRule" id="PRU00169"/>
    </source>
</evidence>
<evidence type="ECO:0000256" key="7">
    <source>
        <dbReference type="ARBA" id="ARBA00023163"/>
    </source>
</evidence>
<dbReference type="SMART" id="SM00448">
    <property type="entry name" value="REC"/>
    <property type="match status" value="1"/>
</dbReference>
<keyword evidence="2" id="KW-0963">Cytoplasm</keyword>
<dbReference type="Gene3D" id="3.40.50.2300">
    <property type="match status" value="1"/>
</dbReference>
<organism evidence="11 12">
    <name type="scientific">Paenibacillus prosopidis</name>
    <dbReference type="NCBI Taxonomy" id="630520"/>
    <lineage>
        <taxon>Bacteria</taxon>
        <taxon>Bacillati</taxon>
        <taxon>Bacillota</taxon>
        <taxon>Bacilli</taxon>
        <taxon>Bacillales</taxon>
        <taxon>Paenibacillaceae</taxon>
        <taxon>Paenibacillus</taxon>
    </lineage>
</organism>
<sequence>MSINVDKCLINFQQEAGAAMFTILIVDDEAGIRDGLASLNWQTIGYEIAGVAAHGLEVLAFMEERPVDVILTDIRMPFMDGIQLLGAVKEKYPFVKVIILSGYDDFEYAKQALKFGAADYLLKPTIIEDLFAIFKELHRRMINEKQIEYRQATLERKERLLSRMLRVNFLKEMLAGMVSSEDIEQSAAEAEFIFSQESDYQVSILSLDRLQKGVSGISKKELRLISFSLDNMLSELWEAKGLGYHYVDPETARCYFIARDIDSQDVMLQVKKQLSACMGLWQSTFTISIGIAVTNIEQIHVSCRSAELALASSDEANRLCLGTYVNVHNRSATPEPIDQDQQAPKGTHYIIEEAKKYILQNYTKNVTLKKVAENVHVTPNYLSALFKETGENFIQYLTALRIEQAKMLLKDPRNKIYEIVEMVGYSDPAYFSATFKKYVGKTPLEYRLSME</sequence>
<dbReference type="InterPro" id="IPR018060">
    <property type="entry name" value="HTH_AraC"/>
</dbReference>
<keyword evidence="4" id="KW-0902">Two-component regulatory system</keyword>
<evidence type="ECO:0000259" key="10">
    <source>
        <dbReference type="PROSITE" id="PS50110"/>
    </source>
</evidence>
<evidence type="ECO:0000256" key="4">
    <source>
        <dbReference type="ARBA" id="ARBA00023012"/>
    </source>
</evidence>
<evidence type="ECO:0000313" key="11">
    <source>
        <dbReference type="EMBL" id="RCW49549.1"/>
    </source>
</evidence>
<dbReference type="PANTHER" id="PTHR42713">
    <property type="entry name" value="HISTIDINE KINASE-RELATED"/>
    <property type="match status" value="1"/>
</dbReference>
<dbReference type="PROSITE" id="PS50110">
    <property type="entry name" value="RESPONSE_REGULATORY"/>
    <property type="match status" value="1"/>
</dbReference>
<dbReference type="CDD" id="cd17536">
    <property type="entry name" value="REC_YesN-like"/>
    <property type="match status" value="1"/>
</dbReference>
<dbReference type="Gene3D" id="1.10.10.60">
    <property type="entry name" value="Homeodomain-like"/>
    <property type="match status" value="2"/>
</dbReference>
<dbReference type="SUPFAM" id="SSF46689">
    <property type="entry name" value="Homeodomain-like"/>
    <property type="match status" value="2"/>
</dbReference>
<evidence type="ECO:0000256" key="2">
    <source>
        <dbReference type="ARBA" id="ARBA00022490"/>
    </source>
</evidence>
<dbReference type="SMART" id="SM00342">
    <property type="entry name" value="HTH_ARAC"/>
    <property type="match status" value="1"/>
</dbReference>